<evidence type="ECO:0000256" key="1">
    <source>
        <dbReference type="SAM" id="Phobius"/>
    </source>
</evidence>
<keyword evidence="1" id="KW-0472">Membrane</keyword>
<gene>
    <name evidence="2" type="ORF">SK128_011430</name>
</gene>
<feature type="transmembrane region" description="Helical" evidence="1">
    <location>
        <begin position="85"/>
        <end position="108"/>
    </location>
</feature>
<name>A0AAN8XK14_HALRR</name>
<proteinExistence type="predicted"/>
<dbReference type="EMBL" id="JAXCGZ010001930">
    <property type="protein sequence ID" value="KAK7084977.1"/>
    <property type="molecule type" value="Genomic_DNA"/>
</dbReference>
<protein>
    <submittedName>
        <fullName evidence="2">Uncharacterized protein</fullName>
    </submittedName>
</protein>
<evidence type="ECO:0000313" key="2">
    <source>
        <dbReference type="EMBL" id="KAK7084977.1"/>
    </source>
</evidence>
<sequence>MFQVNKTIPKLLQELLLRLQDSSAKSWSAFPSIKSLLAYPLRRGREGLWSSLPASTTVTRWPCIREVNGSRLVRQESLSCLLGRLLLWLGTTVGGSGLCRLAITLLVLHDLFHPSCRG</sequence>
<keyword evidence="1" id="KW-1133">Transmembrane helix</keyword>
<dbReference type="Proteomes" id="UP001381693">
    <property type="component" value="Unassembled WGS sequence"/>
</dbReference>
<reference evidence="2 3" key="1">
    <citation type="submission" date="2023-11" db="EMBL/GenBank/DDBJ databases">
        <title>Halocaridina rubra genome assembly.</title>
        <authorList>
            <person name="Smith C."/>
        </authorList>
    </citation>
    <scope>NUCLEOTIDE SEQUENCE [LARGE SCALE GENOMIC DNA]</scope>
    <source>
        <strain evidence="2">EP-1</strain>
        <tissue evidence="2">Whole</tissue>
    </source>
</reference>
<keyword evidence="3" id="KW-1185">Reference proteome</keyword>
<comment type="caution">
    <text evidence="2">The sequence shown here is derived from an EMBL/GenBank/DDBJ whole genome shotgun (WGS) entry which is preliminary data.</text>
</comment>
<keyword evidence="1" id="KW-0812">Transmembrane</keyword>
<evidence type="ECO:0000313" key="3">
    <source>
        <dbReference type="Proteomes" id="UP001381693"/>
    </source>
</evidence>
<organism evidence="2 3">
    <name type="scientific">Halocaridina rubra</name>
    <name type="common">Hawaiian red shrimp</name>
    <dbReference type="NCBI Taxonomy" id="373956"/>
    <lineage>
        <taxon>Eukaryota</taxon>
        <taxon>Metazoa</taxon>
        <taxon>Ecdysozoa</taxon>
        <taxon>Arthropoda</taxon>
        <taxon>Crustacea</taxon>
        <taxon>Multicrustacea</taxon>
        <taxon>Malacostraca</taxon>
        <taxon>Eumalacostraca</taxon>
        <taxon>Eucarida</taxon>
        <taxon>Decapoda</taxon>
        <taxon>Pleocyemata</taxon>
        <taxon>Caridea</taxon>
        <taxon>Atyoidea</taxon>
        <taxon>Atyidae</taxon>
        <taxon>Halocaridina</taxon>
    </lineage>
</organism>
<dbReference type="AlphaFoldDB" id="A0AAN8XK14"/>
<accession>A0AAN8XK14</accession>